<accession>A0A0H2RQE5</accession>
<dbReference type="Gene3D" id="1.10.8.60">
    <property type="match status" value="1"/>
</dbReference>
<evidence type="ECO:0000256" key="4">
    <source>
        <dbReference type="ARBA" id="ARBA00022553"/>
    </source>
</evidence>
<dbReference type="SUPFAM" id="SSF48019">
    <property type="entry name" value="post-AAA+ oligomerization domain-like"/>
    <property type="match status" value="1"/>
</dbReference>
<sequence length="1035" mass="111853">MSQSTKTAKPSGAKDIRSFFGGGGGGSNASSSANGASRVAKQSISAKPSKPNLKTSKSSDVIEIDMDEDAKAPSTSKQATPPKRKRQSMVVSSDDEDVELVRTSPPKKQKSTPQSVSASQKKSATIASKTKASETPKTTSAKTNGSSSKSRKVIGSSEDDDEPPKKTVTAISKPKASDTPKTSSEKTNGSKSKARNYVESSDEDVPPKKSTTATKAKETLKISSSKANGSASKSRMIIESDDDDDAPIKKSVPAKSKSKARKSVEEVPDDDVRDKKGKGKATESKKSTEVPKTSQGSGSAKFNWAAAKAAKMAGPSAPGSKPIPNGEPNCLAGLSFVFTGELTSFAREEAVELAKRFGGRVVGQPSSVTNYVVLGDNAGPAKLKAIQKHGLKTLNEDEFLDMIATRKGVLDQKTKAKMAKEEKAIEEAAKEMERAERAADKAAAKASSKGAKPIVDSSSQLWTSRYAPKQLKDICGNKQAAEKLQGWLHDWSSSLESGFKKPGKNGMNIFRAVLITGPPGIGKTTSAHLIAKLEGFTPIELNASDARSKKLVENSTNIYNTSLDGWMGGTEAKNAVGVPITNKSCLIMDEVDGMSAGDRGGVGALNALIKKTKIPIICIANDRNAMKLKPLTHTTFNLPFKKPEIKQIRSRILSILFKEKMDVKPNVVDELIQGAQSDIRQIINMLSTWKLSNASMDFDEGKNLAKANEKYTIMTPFNVTQKILGPYLFSHTARETLNEKMELYFHDHAFIPLFIQENYLKTEPAKVRNLDGPEKILTQLRLLDRAATSLSDSDLVDALIHGPEQHWSLMPLHAVTSTVRPASFVYGNGAGYGGPNAMSFPQWLGQNSKQTKLQRQLNDVQIKMRLKVSGDKPEIRQNYIPALFPRVVKPLVDTGASAIDEVIEAMDDYYLSKDEWDTIVELGLDENKDSAVLKKISTTTKTTFTKKYNAGEHPVPFHKAQEFGKAPKKLSGGPAPDLEDIFDLEDDVEEEVDVKDDEGSDDLSKDSLIKEAKGKGKGKKAVTAPAKESKAKSKK</sequence>
<dbReference type="PROSITE" id="PS50172">
    <property type="entry name" value="BRCT"/>
    <property type="match status" value="1"/>
</dbReference>
<keyword evidence="5 10" id="KW-0235">DNA replication</keyword>
<dbReference type="OrthoDB" id="446168at2759"/>
<dbReference type="Gene3D" id="3.40.50.10190">
    <property type="entry name" value="BRCT domain"/>
    <property type="match status" value="1"/>
</dbReference>
<evidence type="ECO:0000256" key="3">
    <source>
        <dbReference type="ARBA" id="ARBA00020401"/>
    </source>
</evidence>
<dbReference type="InterPro" id="IPR047854">
    <property type="entry name" value="RFC_lid"/>
</dbReference>
<evidence type="ECO:0000259" key="13">
    <source>
        <dbReference type="PROSITE" id="PS50172"/>
    </source>
</evidence>
<dbReference type="Gene3D" id="1.20.272.10">
    <property type="match status" value="1"/>
</dbReference>
<dbReference type="GO" id="GO:0006281">
    <property type="term" value="P:DNA repair"/>
    <property type="evidence" value="ECO:0007669"/>
    <property type="project" value="InterPro"/>
</dbReference>
<evidence type="ECO:0000256" key="6">
    <source>
        <dbReference type="ARBA" id="ARBA00022741"/>
    </source>
</evidence>
<dbReference type="Pfam" id="PF00004">
    <property type="entry name" value="AAA"/>
    <property type="match status" value="1"/>
</dbReference>
<feature type="compositionally biased region" description="Basic and acidic residues" evidence="12">
    <location>
        <begin position="262"/>
        <end position="289"/>
    </location>
</feature>
<evidence type="ECO:0000256" key="8">
    <source>
        <dbReference type="ARBA" id="ARBA00023125"/>
    </source>
</evidence>
<feature type="compositionally biased region" description="Acidic residues" evidence="12">
    <location>
        <begin position="986"/>
        <end position="1001"/>
    </location>
</feature>
<keyword evidence="6 10" id="KW-0547">Nucleotide-binding</keyword>
<feature type="compositionally biased region" description="Low complexity" evidence="12">
    <location>
        <begin position="117"/>
        <end position="130"/>
    </location>
</feature>
<keyword evidence="7 10" id="KW-0067">ATP-binding</keyword>
<proteinExistence type="inferred from homology"/>
<dbReference type="InterPro" id="IPR001357">
    <property type="entry name" value="BRCT_dom"/>
</dbReference>
<dbReference type="PANTHER" id="PTHR23389">
    <property type="entry name" value="CHROMOSOME TRANSMISSION FIDELITY FACTOR 18"/>
    <property type="match status" value="1"/>
</dbReference>
<feature type="compositionally biased region" description="Polar residues" evidence="12">
    <location>
        <begin position="179"/>
        <end position="191"/>
    </location>
</feature>
<keyword evidence="9 10" id="KW-0539">Nucleus</keyword>
<feature type="compositionally biased region" description="Low complexity" evidence="12">
    <location>
        <begin position="145"/>
        <end position="156"/>
    </location>
</feature>
<keyword evidence="8" id="KW-0238">DNA-binding</keyword>
<dbReference type="GO" id="GO:0005524">
    <property type="term" value="F:ATP binding"/>
    <property type="evidence" value="ECO:0007669"/>
    <property type="project" value="UniProtKB-UniRule"/>
</dbReference>
<keyword evidence="15" id="KW-1185">Reference proteome</keyword>
<evidence type="ECO:0000256" key="5">
    <source>
        <dbReference type="ARBA" id="ARBA00022705"/>
    </source>
</evidence>
<evidence type="ECO:0000256" key="7">
    <source>
        <dbReference type="ARBA" id="ARBA00022840"/>
    </source>
</evidence>
<reference evidence="14 15" key="1">
    <citation type="submission" date="2015-04" db="EMBL/GenBank/DDBJ databases">
        <title>Complete genome sequence of Schizopora paradoxa KUC8140, a cosmopolitan wood degrader in East Asia.</title>
        <authorList>
            <consortium name="DOE Joint Genome Institute"/>
            <person name="Min B."/>
            <person name="Park H."/>
            <person name="Jang Y."/>
            <person name="Kim J.-J."/>
            <person name="Kim K.H."/>
            <person name="Pangilinan J."/>
            <person name="Lipzen A."/>
            <person name="Riley R."/>
            <person name="Grigoriev I.V."/>
            <person name="Spatafora J.W."/>
            <person name="Choi I.-G."/>
        </authorList>
    </citation>
    <scope>NUCLEOTIDE SEQUENCE [LARGE SCALE GENOMIC DNA]</scope>
    <source>
        <strain evidence="14 15">KUC8140</strain>
    </source>
</reference>
<feature type="region of interest" description="Disordered" evidence="12">
    <location>
        <begin position="986"/>
        <end position="1035"/>
    </location>
</feature>
<dbReference type="PIRSF" id="PIRSF036578">
    <property type="entry name" value="RFC1"/>
    <property type="match status" value="1"/>
</dbReference>
<dbReference type="AlphaFoldDB" id="A0A0H2RQE5"/>
<dbReference type="GO" id="GO:0003677">
    <property type="term" value="F:DNA binding"/>
    <property type="evidence" value="ECO:0007669"/>
    <property type="project" value="UniProtKB-KW"/>
</dbReference>
<dbReference type="SMART" id="SM00292">
    <property type="entry name" value="BRCT"/>
    <property type="match status" value="1"/>
</dbReference>
<dbReference type="InterPro" id="IPR027417">
    <property type="entry name" value="P-loop_NTPase"/>
</dbReference>
<dbReference type="GO" id="GO:0005663">
    <property type="term" value="C:DNA replication factor C complex"/>
    <property type="evidence" value="ECO:0007669"/>
    <property type="project" value="InterPro"/>
</dbReference>
<dbReference type="STRING" id="27342.A0A0H2RQE5"/>
<dbReference type="FunFam" id="1.20.272.10:FF:000005">
    <property type="entry name" value="Replication factor C subunit 1"/>
    <property type="match status" value="1"/>
</dbReference>
<dbReference type="Gene3D" id="3.40.50.300">
    <property type="entry name" value="P-loop containing nucleotide triphosphate hydrolases"/>
    <property type="match status" value="1"/>
</dbReference>
<feature type="compositionally biased region" description="Basic and acidic residues" evidence="12">
    <location>
        <begin position="1002"/>
        <end position="1014"/>
    </location>
</feature>
<dbReference type="InterPro" id="IPR012178">
    <property type="entry name" value="RFC1"/>
</dbReference>
<dbReference type="InterPro" id="IPR008921">
    <property type="entry name" value="DNA_pol3_clamp-load_cplx_C"/>
</dbReference>
<evidence type="ECO:0000256" key="11">
    <source>
        <dbReference type="SAM" id="Coils"/>
    </source>
</evidence>
<dbReference type="EMBL" id="KQ085953">
    <property type="protein sequence ID" value="KLO13842.1"/>
    <property type="molecule type" value="Genomic_DNA"/>
</dbReference>
<dbReference type="GO" id="GO:0016887">
    <property type="term" value="F:ATP hydrolysis activity"/>
    <property type="evidence" value="ECO:0007669"/>
    <property type="project" value="InterPro"/>
</dbReference>
<dbReference type="GO" id="GO:0003689">
    <property type="term" value="F:DNA clamp loader activity"/>
    <property type="evidence" value="ECO:0007669"/>
    <property type="project" value="UniProtKB-UniRule"/>
</dbReference>
<dbReference type="InterPro" id="IPR013725">
    <property type="entry name" value="DNA_replication_fac_RFC1_C"/>
</dbReference>
<feature type="compositionally biased region" description="Polar residues" evidence="12">
    <location>
        <begin position="290"/>
        <end position="299"/>
    </location>
</feature>
<gene>
    <name evidence="14" type="ORF">SCHPADRAFT_903809</name>
</gene>
<dbReference type="GO" id="GO:0006271">
    <property type="term" value="P:DNA strand elongation involved in DNA replication"/>
    <property type="evidence" value="ECO:0007669"/>
    <property type="project" value="UniProtKB-ARBA"/>
</dbReference>
<feature type="domain" description="BRCT" evidence="13">
    <location>
        <begin position="326"/>
        <end position="407"/>
    </location>
</feature>
<dbReference type="FunCoup" id="A0A0H2RQE5">
    <property type="interactions" value="787"/>
</dbReference>
<dbReference type="InterPro" id="IPR003593">
    <property type="entry name" value="AAA+_ATPase"/>
</dbReference>
<evidence type="ECO:0000256" key="9">
    <source>
        <dbReference type="ARBA" id="ARBA00023242"/>
    </source>
</evidence>
<evidence type="ECO:0000256" key="12">
    <source>
        <dbReference type="SAM" id="MobiDB-lite"/>
    </source>
</evidence>
<evidence type="ECO:0000256" key="10">
    <source>
        <dbReference type="PIRNR" id="PIRNR036578"/>
    </source>
</evidence>
<dbReference type="Pfam" id="PF08519">
    <property type="entry name" value="RFC1"/>
    <property type="match status" value="1"/>
</dbReference>
<name>A0A0H2RQE5_9AGAM</name>
<dbReference type="SMART" id="SM00382">
    <property type="entry name" value="AAA"/>
    <property type="match status" value="1"/>
</dbReference>
<evidence type="ECO:0000313" key="14">
    <source>
        <dbReference type="EMBL" id="KLO13842.1"/>
    </source>
</evidence>
<evidence type="ECO:0000256" key="1">
    <source>
        <dbReference type="ARBA" id="ARBA00004123"/>
    </source>
</evidence>
<dbReference type="FunFam" id="1.10.8.60:FF:000021">
    <property type="entry name" value="Replication factor C subunit 1"/>
    <property type="match status" value="1"/>
</dbReference>
<dbReference type="FunFam" id="3.40.50.300:FF:000395">
    <property type="entry name" value="Replication factor C subunit 1"/>
    <property type="match status" value="1"/>
</dbReference>
<dbReference type="InterPro" id="IPR003959">
    <property type="entry name" value="ATPase_AAA_core"/>
</dbReference>
<evidence type="ECO:0000256" key="2">
    <source>
        <dbReference type="ARBA" id="ARBA00006116"/>
    </source>
</evidence>
<dbReference type="SUPFAM" id="SSF52113">
    <property type="entry name" value="BRCT domain"/>
    <property type="match status" value="1"/>
</dbReference>
<dbReference type="Proteomes" id="UP000053477">
    <property type="component" value="Unassembled WGS sequence"/>
</dbReference>
<feature type="region of interest" description="Disordered" evidence="12">
    <location>
        <begin position="1"/>
        <end position="299"/>
    </location>
</feature>
<organism evidence="14 15">
    <name type="scientific">Schizopora paradoxa</name>
    <dbReference type="NCBI Taxonomy" id="27342"/>
    <lineage>
        <taxon>Eukaryota</taxon>
        <taxon>Fungi</taxon>
        <taxon>Dikarya</taxon>
        <taxon>Basidiomycota</taxon>
        <taxon>Agaricomycotina</taxon>
        <taxon>Agaricomycetes</taxon>
        <taxon>Hymenochaetales</taxon>
        <taxon>Schizoporaceae</taxon>
        <taxon>Schizopora</taxon>
    </lineage>
</organism>
<dbReference type="Pfam" id="PF25361">
    <property type="entry name" value="AAA_lid_RFC1"/>
    <property type="match status" value="1"/>
</dbReference>
<comment type="subcellular location">
    <subcellularLocation>
        <location evidence="1 10">Nucleus</location>
    </subcellularLocation>
</comment>
<feature type="compositionally biased region" description="Polar residues" evidence="12">
    <location>
        <begin position="135"/>
        <end position="144"/>
    </location>
</feature>
<dbReference type="Pfam" id="PF00533">
    <property type="entry name" value="BRCT"/>
    <property type="match status" value="1"/>
</dbReference>
<keyword evidence="11" id="KW-0175">Coiled coil</keyword>
<evidence type="ECO:0000313" key="15">
    <source>
        <dbReference type="Proteomes" id="UP000053477"/>
    </source>
</evidence>
<dbReference type="InterPro" id="IPR036420">
    <property type="entry name" value="BRCT_dom_sf"/>
</dbReference>
<dbReference type="SUPFAM" id="SSF52540">
    <property type="entry name" value="P-loop containing nucleoside triphosphate hydrolases"/>
    <property type="match status" value="1"/>
</dbReference>
<keyword evidence="4" id="KW-0597">Phosphoprotein</keyword>
<dbReference type="CDD" id="cd00009">
    <property type="entry name" value="AAA"/>
    <property type="match status" value="1"/>
</dbReference>
<dbReference type="FunFam" id="3.40.50.10190:FF:000001">
    <property type="entry name" value="Replication factor C subunit 1"/>
    <property type="match status" value="1"/>
</dbReference>
<feature type="compositionally biased region" description="Polar residues" evidence="12">
    <location>
        <begin position="40"/>
        <end position="59"/>
    </location>
</feature>
<protein>
    <recommendedName>
        <fullName evidence="3 10">Replication factor C subunit 1</fullName>
    </recommendedName>
</protein>
<dbReference type="PANTHER" id="PTHR23389:SF6">
    <property type="entry name" value="REPLICATION FACTOR C SUBUNIT 1"/>
    <property type="match status" value="1"/>
</dbReference>
<dbReference type="GO" id="GO:0005634">
    <property type="term" value="C:nucleus"/>
    <property type="evidence" value="ECO:0007669"/>
    <property type="project" value="UniProtKB-SubCell"/>
</dbReference>
<feature type="compositionally biased region" description="Low complexity" evidence="12">
    <location>
        <begin position="28"/>
        <end position="37"/>
    </location>
</feature>
<dbReference type="CDD" id="cd18140">
    <property type="entry name" value="HLD_clamp_RFC"/>
    <property type="match status" value="1"/>
</dbReference>
<comment type="similarity">
    <text evidence="2 10">Belongs to the activator 1 large subunit family.</text>
</comment>
<dbReference type="InParanoid" id="A0A0H2RQE5"/>
<feature type="coiled-coil region" evidence="11">
    <location>
        <begin position="411"/>
        <end position="445"/>
    </location>
</feature>
<feature type="compositionally biased region" description="Low complexity" evidence="12">
    <location>
        <begin position="221"/>
        <end position="234"/>
    </location>
</feature>